<accession>A0A4P7N3G3</accession>
<name>A0A4P7N3G3_PYROR</name>
<organism evidence="1 2">
    <name type="scientific">Pyricularia oryzae</name>
    <name type="common">Rice blast fungus</name>
    <name type="synonym">Magnaporthe oryzae</name>
    <dbReference type="NCBI Taxonomy" id="318829"/>
    <lineage>
        <taxon>Eukaryota</taxon>
        <taxon>Fungi</taxon>
        <taxon>Dikarya</taxon>
        <taxon>Ascomycota</taxon>
        <taxon>Pezizomycotina</taxon>
        <taxon>Sordariomycetes</taxon>
        <taxon>Sordariomycetidae</taxon>
        <taxon>Magnaporthales</taxon>
        <taxon>Pyriculariaceae</taxon>
        <taxon>Pyricularia</taxon>
    </lineage>
</organism>
<sequence length="149" mass="16251">MQFISTFLALAATASAATLVPRQQAFFVKSFQAACIPHSVRCTYSFNITSDPAVFPEGSHCEITLNGPDKLPAVTQAPCDNSPFKFDVKPQDGGLYLAASQPINSRTNQDYCHKIPADQLVTDNNGAVQTQRYTGPADFQVSIFECDRK</sequence>
<dbReference type="AlphaFoldDB" id="A0A4P7N3G3"/>
<dbReference type="SMR" id="A0A4P7N3G3"/>
<evidence type="ECO:0000313" key="1">
    <source>
        <dbReference type="EMBL" id="QBZ55196.1"/>
    </source>
</evidence>
<dbReference type="EMBL" id="CP034205">
    <property type="protein sequence ID" value="QBZ55196.1"/>
    <property type="molecule type" value="Genomic_DNA"/>
</dbReference>
<gene>
    <name evidence="1" type="ORF">PoMZ_00090</name>
</gene>
<proteinExistence type="predicted"/>
<dbReference type="OMA" id="QAYVGPK"/>
<reference evidence="1 2" key="1">
    <citation type="journal article" date="2019" name="Mol. Biol. Evol.">
        <title>Blast fungal genomes show frequent chromosomal changes, gene gains and losses, and effector gene turnover.</title>
        <authorList>
            <person name="Gomez Luciano L.B."/>
            <person name="Jason Tsai I."/>
            <person name="Chuma I."/>
            <person name="Tosa Y."/>
            <person name="Chen Y.H."/>
            <person name="Li J.Y."/>
            <person name="Li M.Y."/>
            <person name="Jade Lu M.Y."/>
            <person name="Nakayashiki H."/>
            <person name="Li W.H."/>
        </authorList>
    </citation>
    <scope>NUCLEOTIDE SEQUENCE [LARGE SCALE GENOMIC DNA]</scope>
    <source>
        <strain evidence="1">MZ5-1-6</strain>
    </source>
</reference>
<evidence type="ECO:0000313" key="2">
    <source>
        <dbReference type="Proteomes" id="UP000294847"/>
    </source>
</evidence>
<protein>
    <submittedName>
        <fullName evidence="1">Uncharacterized protein</fullName>
    </submittedName>
</protein>
<dbReference type="Proteomes" id="UP000294847">
    <property type="component" value="Chromosome 2"/>
</dbReference>